<dbReference type="RefSeq" id="WP_196099613.1">
    <property type="nucleotide sequence ID" value="NZ_CP064939.1"/>
</dbReference>
<name>A0A7S9L0B0_9SPHI</name>
<sequence>MKKNITIIQIFLFILAHHLAKGQDLERLPDQKPITFNGSLTVGTNFYNSWGIANRRQPFFWNITGAPVVTLYGITFPFSFVISEQERRFSQPFNQYGVSPYYKWITVHAGYRNVKFSDYTLAGANFLGGGVELNPKWLRFGFIYGRFSRAVQEDSLAMGSFGYIRPTYKRMGYAAKLGFGSKSKFVDLVFFKAWDDVTSIDSVSSKSKIKPEENIAIGLKSHLAFFKNRLNFDLDIGGSFLTRDTRQASILDSASIPLAKFLDRFATVNASSGFYKAINTSLGYSFGLGNVRGVYKRIDPGYRSLGAYYFQNDMEQFTIAPSLNLWQGKVSVNLSFGGGRDNLNDTRYATTVRKIYSANVNIVATDRLNINLDYGNFGTSQNQGVGDLFNDSTALKVVNANYGAVVSYRISPKSGLSHQFTLSSNYQNTNDLNRFTEAYTNANTFIGSLNYNLSWPSQKINASAGVAYNNTAVYNGKIINVSPNLSLTKMFLNNKLRTTLSESIQFRKSEGQGDGLTSNTSIAAGYTFKRHTVSLNSGYLTNRYKAGIGPYPNFSEFRTNLSYSIRF</sequence>
<dbReference type="EMBL" id="CP064939">
    <property type="protein sequence ID" value="QPH40157.1"/>
    <property type="molecule type" value="Genomic_DNA"/>
</dbReference>
<protein>
    <submittedName>
        <fullName evidence="1">Uncharacterized protein</fullName>
    </submittedName>
</protein>
<dbReference type="KEGG" id="pex:IZT61_02430"/>
<evidence type="ECO:0000313" key="2">
    <source>
        <dbReference type="Proteomes" id="UP000594759"/>
    </source>
</evidence>
<dbReference type="Proteomes" id="UP000594759">
    <property type="component" value="Chromosome"/>
</dbReference>
<dbReference type="AlphaFoldDB" id="A0A7S9L0B0"/>
<gene>
    <name evidence="1" type="ORF">IZT61_02430</name>
</gene>
<organism evidence="1 2">
    <name type="scientific">Pedobacter endophyticus</name>
    <dbReference type="NCBI Taxonomy" id="2789740"/>
    <lineage>
        <taxon>Bacteria</taxon>
        <taxon>Pseudomonadati</taxon>
        <taxon>Bacteroidota</taxon>
        <taxon>Sphingobacteriia</taxon>
        <taxon>Sphingobacteriales</taxon>
        <taxon>Sphingobacteriaceae</taxon>
        <taxon>Pedobacter</taxon>
    </lineage>
</organism>
<proteinExistence type="predicted"/>
<keyword evidence="2" id="KW-1185">Reference proteome</keyword>
<reference evidence="1 2" key="1">
    <citation type="submission" date="2020-11" db="EMBL/GenBank/DDBJ databases">
        <title>Pedobacter endophytica, an endophytic bacteria isolated form Carex pumila.</title>
        <authorList>
            <person name="Peng Y."/>
            <person name="Jiang L."/>
            <person name="Lee J."/>
        </authorList>
    </citation>
    <scope>NUCLEOTIDE SEQUENCE [LARGE SCALE GENOMIC DNA]</scope>
    <source>
        <strain evidence="1 2">JBR3-12</strain>
    </source>
</reference>
<accession>A0A7S9L0B0</accession>
<evidence type="ECO:0000313" key="1">
    <source>
        <dbReference type="EMBL" id="QPH40157.1"/>
    </source>
</evidence>